<keyword evidence="1" id="KW-0812">Transmembrane</keyword>
<sequence>MSKFLFAILILYLLPLVISTIGFYLFDFKGHTVGDFCKYLITEMDDFTPLPYILCPVSNILFGILAILIACYQIIAFPIKVLNKKYKVWDKIQKIRIK</sequence>
<proteinExistence type="predicted"/>
<organism evidence="2">
    <name type="scientific">Myoviridae sp. ctNQV2</name>
    <dbReference type="NCBI Taxonomy" id="2827683"/>
    <lineage>
        <taxon>Viruses</taxon>
        <taxon>Duplodnaviria</taxon>
        <taxon>Heunggongvirae</taxon>
        <taxon>Uroviricota</taxon>
        <taxon>Caudoviricetes</taxon>
    </lineage>
</organism>
<evidence type="ECO:0000256" key="1">
    <source>
        <dbReference type="SAM" id="Phobius"/>
    </source>
</evidence>
<keyword evidence="1" id="KW-1133">Transmembrane helix</keyword>
<keyword evidence="1" id="KW-0472">Membrane</keyword>
<accession>A0A8S5RYG1</accession>
<evidence type="ECO:0000313" key="2">
    <source>
        <dbReference type="EMBL" id="DAF43804.1"/>
    </source>
</evidence>
<dbReference type="EMBL" id="BK032510">
    <property type="protein sequence ID" value="DAF43804.1"/>
    <property type="molecule type" value="Genomic_DNA"/>
</dbReference>
<reference evidence="2" key="1">
    <citation type="journal article" date="2021" name="Proc. Natl. Acad. Sci. U.S.A.">
        <title>A Catalog of Tens of Thousands of Viruses from Human Metagenomes Reveals Hidden Associations with Chronic Diseases.</title>
        <authorList>
            <person name="Tisza M.J."/>
            <person name="Buck C.B."/>
        </authorList>
    </citation>
    <scope>NUCLEOTIDE SEQUENCE</scope>
    <source>
        <strain evidence="2">CtNQV2</strain>
    </source>
</reference>
<protein>
    <submittedName>
        <fullName evidence="2">Uncharacterized protein</fullName>
    </submittedName>
</protein>
<feature type="transmembrane region" description="Helical" evidence="1">
    <location>
        <begin position="50"/>
        <end position="77"/>
    </location>
</feature>
<name>A0A8S5RYG1_9CAUD</name>